<keyword evidence="11 16" id="KW-0067">ATP-binding</keyword>
<evidence type="ECO:0000256" key="1">
    <source>
        <dbReference type="ARBA" id="ARBA00001206"/>
    </source>
</evidence>
<dbReference type="Gene3D" id="3.30.420.40">
    <property type="match status" value="2"/>
</dbReference>
<dbReference type="InterPro" id="IPR004619">
    <property type="entry name" value="Type_III_PanK"/>
</dbReference>
<keyword evidence="12 16" id="KW-0630">Potassium</keyword>
<evidence type="ECO:0000256" key="5">
    <source>
        <dbReference type="ARBA" id="ARBA00011738"/>
    </source>
</evidence>
<evidence type="ECO:0000256" key="2">
    <source>
        <dbReference type="ARBA" id="ARBA00001958"/>
    </source>
</evidence>
<keyword evidence="8 16" id="KW-0808">Transferase</keyword>
<comment type="cofactor">
    <cofactor evidence="2">
        <name>K(+)</name>
        <dbReference type="ChEBI" id="CHEBI:29103"/>
    </cofactor>
</comment>
<comment type="subunit">
    <text evidence="5 16">Homodimer.</text>
</comment>
<comment type="catalytic activity">
    <reaction evidence="1 16">
        <text>(R)-pantothenate + ATP = (R)-4'-phosphopantothenate + ADP + H(+)</text>
        <dbReference type="Rhea" id="RHEA:16373"/>
        <dbReference type="ChEBI" id="CHEBI:10986"/>
        <dbReference type="ChEBI" id="CHEBI:15378"/>
        <dbReference type="ChEBI" id="CHEBI:29032"/>
        <dbReference type="ChEBI" id="CHEBI:30616"/>
        <dbReference type="ChEBI" id="CHEBI:456216"/>
        <dbReference type="EC" id="2.7.1.33"/>
    </reaction>
</comment>
<comment type="function">
    <text evidence="16">Catalyzes the phosphorylation of pantothenate (Pan), the first step in CoA biosynthesis.</text>
</comment>
<evidence type="ECO:0000256" key="13">
    <source>
        <dbReference type="ARBA" id="ARBA00022993"/>
    </source>
</evidence>
<accession>A0ABS1IWJ2</accession>
<feature type="binding site" evidence="16">
    <location>
        <position position="132"/>
    </location>
    <ligand>
        <name>ATP</name>
        <dbReference type="ChEBI" id="CHEBI:30616"/>
    </ligand>
</feature>
<dbReference type="RefSeq" id="WP_208427840.1">
    <property type="nucleotide sequence ID" value="NZ_JAEPRJ010000001.1"/>
</dbReference>
<comment type="caution">
    <text evidence="16">Lacks conserved residue(s) required for the propagation of feature annotation.</text>
</comment>
<keyword evidence="18" id="KW-1185">Reference proteome</keyword>
<evidence type="ECO:0000256" key="15">
    <source>
        <dbReference type="ARBA" id="ARBA00040883"/>
    </source>
</evidence>
<evidence type="ECO:0000256" key="9">
    <source>
        <dbReference type="ARBA" id="ARBA00022741"/>
    </source>
</evidence>
<dbReference type="PANTHER" id="PTHR34265">
    <property type="entry name" value="TYPE III PANTOTHENATE KINASE"/>
    <property type="match status" value="1"/>
</dbReference>
<evidence type="ECO:0000256" key="4">
    <source>
        <dbReference type="ARBA" id="ARBA00005225"/>
    </source>
</evidence>
<evidence type="ECO:0000256" key="7">
    <source>
        <dbReference type="ARBA" id="ARBA00022490"/>
    </source>
</evidence>
<evidence type="ECO:0000256" key="16">
    <source>
        <dbReference type="HAMAP-Rule" id="MF_01274"/>
    </source>
</evidence>
<evidence type="ECO:0000313" key="17">
    <source>
        <dbReference type="EMBL" id="MBK5896254.1"/>
    </source>
</evidence>
<feature type="binding site" evidence="16">
    <location>
        <begin position="107"/>
        <end position="110"/>
    </location>
    <ligand>
        <name>substrate</name>
    </ligand>
</feature>
<protein>
    <recommendedName>
        <fullName evidence="15 16">Type III pantothenate kinase</fullName>
        <ecNumber evidence="6 16">2.7.1.33</ecNumber>
    </recommendedName>
    <alternativeName>
        <fullName evidence="16">PanK-III</fullName>
    </alternativeName>
    <alternativeName>
        <fullName evidence="16">Pantothenic acid kinase</fullName>
    </alternativeName>
</protein>
<comment type="caution">
    <text evidence="17">The sequence shown here is derived from an EMBL/GenBank/DDBJ whole genome shotgun (WGS) entry which is preliminary data.</text>
</comment>
<evidence type="ECO:0000256" key="8">
    <source>
        <dbReference type="ARBA" id="ARBA00022679"/>
    </source>
</evidence>
<proteinExistence type="inferred from homology"/>
<reference evidence="17 18" key="1">
    <citation type="submission" date="2021-01" db="EMBL/GenBank/DDBJ databases">
        <title>Isolation and description of Catonella massiliensis sp. nov., a novel Catonella species, isolated from a stable periodontitis subject.</title>
        <authorList>
            <person name="Antezack A."/>
            <person name="Boxberger M."/>
            <person name="La Scola B."/>
            <person name="Monnet-Corti V."/>
        </authorList>
    </citation>
    <scope>NUCLEOTIDE SEQUENCE [LARGE SCALE GENOMIC DNA]</scope>
    <source>
        <strain evidence="17 18">Marseille-Q4567</strain>
    </source>
</reference>
<dbReference type="Proteomes" id="UP000604730">
    <property type="component" value="Unassembled WGS sequence"/>
</dbReference>
<evidence type="ECO:0000256" key="14">
    <source>
        <dbReference type="ARBA" id="ARBA00038036"/>
    </source>
</evidence>
<comment type="similarity">
    <text evidence="14 16">Belongs to the type III pantothenate kinase family.</text>
</comment>
<dbReference type="PANTHER" id="PTHR34265:SF1">
    <property type="entry name" value="TYPE III PANTOTHENATE KINASE"/>
    <property type="match status" value="1"/>
</dbReference>
<comment type="cofactor">
    <cofactor evidence="16">
        <name>NH4(+)</name>
        <dbReference type="ChEBI" id="CHEBI:28938"/>
    </cofactor>
    <cofactor evidence="16">
        <name>K(+)</name>
        <dbReference type="ChEBI" id="CHEBI:29103"/>
    </cofactor>
    <text evidence="16">A monovalent cation. Ammonium or potassium.</text>
</comment>
<name>A0ABS1IWJ2_9FIRM</name>
<feature type="active site" description="Proton acceptor" evidence="16">
    <location>
        <position position="109"/>
    </location>
</feature>
<dbReference type="Pfam" id="PF03309">
    <property type="entry name" value="Pan_kinase"/>
    <property type="match status" value="1"/>
</dbReference>
<evidence type="ECO:0000256" key="12">
    <source>
        <dbReference type="ARBA" id="ARBA00022958"/>
    </source>
</evidence>
<feature type="binding site" evidence="16">
    <location>
        <position position="184"/>
    </location>
    <ligand>
        <name>substrate</name>
    </ligand>
</feature>
<dbReference type="SUPFAM" id="SSF53067">
    <property type="entry name" value="Actin-like ATPase domain"/>
    <property type="match status" value="2"/>
</dbReference>
<dbReference type="NCBIfam" id="NF009855">
    <property type="entry name" value="PRK13321.1"/>
    <property type="match status" value="1"/>
</dbReference>
<dbReference type="InterPro" id="IPR043129">
    <property type="entry name" value="ATPase_NBD"/>
</dbReference>
<gene>
    <name evidence="16" type="primary">coaX</name>
    <name evidence="17" type="ORF">JJN12_00415</name>
</gene>
<dbReference type="HAMAP" id="MF_01274">
    <property type="entry name" value="Pantothen_kinase_3"/>
    <property type="match status" value="1"/>
</dbReference>
<keyword evidence="13 16" id="KW-0173">Coenzyme A biosynthesis</keyword>
<comment type="pathway">
    <text evidence="4 16">Cofactor biosynthesis; coenzyme A biosynthesis; CoA from (R)-pantothenate: step 1/5.</text>
</comment>
<feature type="binding site" evidence="16">
    <location>
        <begin position="6"/>
        <end position="13"/>
    </location>
    <ligand>
        <name>ATP</name>
        <dbReference type="ChEBI" id="CHEBI:30616"/>
    </ligand>
</feature>
<evidence type="ECO:0000256" key="11">
    <source>
        <dbReference type="ARBA" id="ARBA00022840"/>
    </source>
</evidence>
<dbReference type="NCBIfam" id="TIGR00671">
    <property type="entry name" value="baf"/>
    <property type="match status" value="1"/>
</dbReference>
<organism evidence="17 18">
    <name type="scientific">Catonella massiliensis</name>
    <dbReference type="NCBI Taxonomy" id="2799636"/>
    <lineage>
        <taxon>Bacteria</taxon>
        <taxon>Bacillati</taxon>
        <taxon>Bacillota</taxon>
        <taxon>Clostridia</taxon>
        <taxon>Lachnospirales</taxon>
        <taxon>Lachnospiraceae</taxon>
        <taxon>Catonella</taxon>
    </lineage>
</organism>
<keyword evidence="16" id="KW-0479">Metal-binding</keyword>
<evidence type="ECO:0000256" key="6">
    <source>
        <dbReference type="ARBA" id="ARBA00012102"/>
    </source>
</evidence>
<dbReference type="GO" id="GO:0016301">
    <property type="term" value="F:kinase activity"/>
    <property type="evidence" value="ECO:0007669"/>
    <property type="project" value="UniProtKB-KW"/>
</dbReference>
<dbReference type="CDD" id="cd24015">
    <property type="entry name" value="ASKHA_NBD_PanK-III"/>
    <property type="match status" value="1"/>
</dbReference>
<keyword evidence="7 16" id="KW-0963">Cytoplasm</keyword>
<dbReference type="EMBL" id="JAEPRJ010000001">
    <property type="protein sequence ID" value="MBK5896254.1"/>
    <property type="molecule type" value="Genomic_DNA"/>
</dbReference>
<feature type="binding site" evidence="16">
    <location>
        <position position="129"/>
    </location>
    <ligand>
        <name>K(+)</name>
        <dbReference type="ChEBI" id="CHEBI:29103"/>
    </ligand>
</feature>
<keyword evidence="9 16" id="KW-0547">Nucleotide-binding</keyword>
<comment type="subcellular location">
    <subcellularLocation>
        <location evidence="3 16">Cytoplasm</location>
    </subcellularLocation>
</comment>
<evidence type="ECO:0000256" key="10">
    <source>
        <dbReference type="ARBA" id="ARBA00022777"/>
    </source>
</evidence>
<keyword evidence="10 16" id="KW-0418">Kinase</keyword>
<evidence type="ECO:0000313" key="18">
    <source>
        <dbReference type="Proteomes" id="UP000604730"/>
    </source>
</evidence>
<dbReference type="EC" id="2.7.1.33" evidence="6 16"/>
<evidence type="ECO:0000256" key="3">
    <source>
        <dbReference type="ARBA" id="ARBA00004496"/>
    </source>
</evidence>
<sequence length="257" mass="27415">MIFAVDMGNSNIVLGCLGGKELIFEERLATNLGKTSLEYAIMFKNLFELYGKTPTDVEGSIISSVVPQLTDTIAEAVNKVCGKFPLIVGPGVKSGINIVIDNPAQLGADLIAGAVAAIYEYKPPFIIIDMGTATTFSYINEKKQFMGGAIMPGVVTALNSLVSGTSQLIRISLEAPKKVIGSNTIDSMKSGTIYGNAAMIDGMIERIEEEMGRELLTIATGGLAKLVVPYCKKKIVVDDSLLIKGLGLIYEKNRGKN</sequence>